<proteinExistence type="predicted"/>
<accession>A0AAD3H5C8</accession>
<keyword evidence="3" id="KW-1185">Reference proteome</keyword>
<name>A0AAD3H5C8_9STRA</name>
<comment type="caution">
    <text evidence="2">The sequence shown here is derived from an EMBL/GenBank/DDBJ whole genome shotgun (WGS) entry which is preliminary data.</text>
</comment>
<dbReference type="PANTHER" id="PTHR32026">
    <property type="entry name" value="METHYLTRANSFERASE-LIKE PROTEIN 24"/>
    <property type="match status" value="1"/>
</dbReference>
<dbReference type="InterPro" id="IPR029063">
    <property type="entry name" value="SAM-dependent_MTases_sf"/>
</dbReference>
<dbReference type="Proteomes" id="UP001054902">
    <property type="component" value="Unassembled WGS sequence"/>
</dbReference>
<organism evidence="2 3">
    <name type="scientific">Chaetoceros tenuissimus</name>
    <dbReference type="NCBI Taxonomy" id="426638"/>
    <lineage>
        <taxon>Eukaryota</taxon>
        <taxon>Sar</taxon>
        <taxon>Stramenopiles</taxon>
        <taxon>Ochrophyta</taxon>
        <taxon>Bacillariophyta</taxon>
        <taxon>Coscinodiscophyceae</taxon>
        <taxon>Chaetocerotophycidae</taxon>
        <taxon>Chaetocerotales</taxon>
        <taxon>Chaetocerotaceae</taxon>
        <taxon>Chaetoceros</taxon>
    </lineage>
</organism>
<reference evidence="2 3" key="1">
    <citation type="journal article" date="2021" name="Sci. Rep.">
        <title>The genome of the diatom Chaetoceros tenuissimus carries an ancient integrated fragment of an extant virus.</title>
        <authorList>
            <person name="Hongo Y."/>
            <person name="Kimura K."/>
            <person name="Takaki Y."/>
            <person name="Yoshida Y."/>
            <person name="Baba S."/>
            <person name="Kobayashi G."/>
            <person name="Nagasaki K."/>
            <person name="Hano T."/>
            <person name="Tomaru Y."/>
        </authorList>
    </citation>
    <scope>NUCLEOTIDE SEQUENCE [LARGE SCALE GENOMIC DNA]</scope>
    <source>
        <strain evidence="2 3">NIES-3715</strain>
    </source>
</reference>
<evidence type="ECO:0000313" key="2">
    <source>
        <dbReference type="EMBL" id="GFH50524.1"/>
    </source>
</evidence>
<evidence type="ECO:0000313" key="3">
    <source>
        <dbReference type="Proteomes" id="UP001054902"/>
    </source>
</evidence>
<feature type="domain" description="Methyltransferase" evidence="1">
    <location>
        <begin position="126"/>
        <end position="247"/>
    </location>
</feature>
<dbReference type="EMBL" id="BLLK01000040">
    <property type="protein sequence ID" value="GFH50524.1"/>
    <property type="molecule type" value="Genomic_DNA"/>
</dbReference>
<dbReference type="Pfam" id="PF13383">
    <property type="entry name" value="Methyltransf_22"/>
    <property type="match status" value="1"/>
</dbReference>
<dbReference type="SUPFAM" id="SSF53335">
    <property type="entry name" value="S-adenosyl-L-methionine-dependent methyltransferases"/>
    <property type="match status" value="1"/>
</dbReference>
<sequence>MNEAIDATYLNSGAEFFPDGSTVALEKNQSIKNYIKNSKIIHDKNHRGGYGDRSNYGKFKNLPKFLSREEGIIDVIEPQHHFLRWKASLGPNFEKACRNITDISFRTPKLGLEEKTFCSLPPPGQLEESCEIISIGSNRQWGFEHSFLKLYPHCTIHTFDCTTKDNPEKPKDERIKFYPFCISNEEKEIDELLFLTFENLVEKTGIVGSPDILKLDVEGFEYDVFTNMLRTSKKLLPLQISVELHYATRMYDIEWERRWRNSGELALFSSMMFIGGYLPVKMIPQRGSSIFSDFIATSAKSDHDPIIATFTFAIAPSIEPEHTPSIHRHYNQIAAIQVVIPKIDDEDAKEMNLEPGWYHPDLIHIQTQQRDPSLEIMQELHKASDQIDFTLLTDSFDRATTILSNHAKTVK</sequence>
<dbReference type="InterPro" id="IPR025714">
    <property type="entry name" value="Methyltranfer_dom"/>
</dbReference>
<dbReference type="AlphaFoldDB" id="A0AAD3H5C8"/>
<protein>
    <recommendedName>
        <fullName evidence="1">Methyltransferase domain-containing protein</fullName>
    </recommendedName>
</protein>
<gene>
    <name evidence="2" type="ORF">CTEN210_07000</name>
</gene>
<dbReference type="PANTHER" id="PTHR32026:SF27">
    <property type="entry name" value="METHYLTRANSFERASE FKBM DOMAIN-CONTAINING PROTEIN-RELATED"/>
    <property type="match status" value="1"/>
</dbReference>
<evidence type="ECO:0000259" key="1">
    <source>
        <dbReference type="Pfam" id="PF13383"/>
    </source>
</evidence>
<dbReference type="InterPro" id="IPR026913">
    <property type="entry name" value="METTL24"/>
</dbReference>
<dbReference type="Gene3D" id="3.40.50.150">
    <property type="entry name" value="Vaccinia Virus protein VP39"/>
    <property type="match status" value="1"/>
</dbReference>